<keyword evidence="3" id="KW-0574">Periplasm</keyword>
<organism evidence="7 8">
    <name type="scientific">Kaistella pullorum</name>
    <dbReference type="NCBI Taxonomy" id="2763074"/>
    <lineage>
        <taxon>Bacteria</taxon>
        <taxon>Pseudomonadati</taxon>
        <taxon>Bacteroidota</taxon>
        <taxon>Flavobacteriia</taxon>
        <taxon>Flavobacteriales</taxon>
        <taxon>Weeksellaceae</taxon>
        <taxon>Chryseobacterium group</taxon>
        <taxon>Kaistella</taxon>
    </lineage>
</organism>
<evidence type="ECO:0000256" key="2">
    <source>
        <dbReference type="ARBA" id="ARBA00022729"/>
    </source>
</evidence>
<dbReference type="Gene3D" id="2.70.98.70">
    <property type="match status" value="1"/>
</dbReference>
<evidence type="ECO:0000256" key="3">
    <source>
        <dbReference type="ARBA" id="ARBA00022764"/>
    </source>
</evidence>
<comment type="caution">
    <text evidence="7">The sequence shown here is derived from an EMBL/GenBank/DDBJ whole genome shotgun (WGS) entry which is preliminary data.</text>
</comment>
<evidence type="ECO:0000256" key="4">
    <source>
        <dbReference type="ARBA" id="ARBA00023239"/>
    </source>
</evidence>
<dbReference type="InterPro" id="IPR031680">
    <property type="entry name" value="Hepar_II_III_N"/>
</dbReference>
<dbReference type="Gene3D" id="1.50.10.100">
    <property type="entry name" value="Chondroitin AC/alginate lyase"/>
    <property type="match status" value="1"/>
</dbReference>
<keyword evidence="2" id="KW-0732">Signal</keyword>
<dbReference type="EMBL" id="JACSPS010000001">
    <property type="protein sequence ID" value="MBD8017019.1"/>
    <property type="molecule type" value="Genomic_DNA"/>
</dbReference>
<protein>
    <submittedName>
        <fullName evidence="7">Alginate lyase family protein</fullName>
    </submittedName>
</protein>
<evidence type="ECO:0000313" key="7">
    <source>
        <dbReference type="EMBL" id="MBD8017019.1"/>
    </source>
</evidence>
<feature type="domain" description="Heparinase II/III-like C-terminal" evidence="5">
    <location>
        <begin position="406"/>
        <end position="571"/>
    </location>
</feature>
<gene>
    <name evidence="7" type="ORF">H9628_00870</name>
</gene>
<accession>A0ABR8WJ13</accession>
<dbReference type="PANTHER" id="PTHR39210:SF1">
    <property type="entry name" value="HEPARIN-SULFATE LYASE"/>
    <property type="match status" value="1"/>
</dbReference>
<name>A0ABR8WJ13_9FLAO</name>
<dbReference type="Pfam" id="PF07940">
    <property type="entry name" value="Hepar_II_III_C"/>
    <property type="match status" value="1"/>
</dbReference>
<feature type="domain" description="Heparin-sulfate lyase N-terminal" evidence="6">
    <location>
        <begin position="60"/>
        <end position="300"/>
    </location>
</feature>
<dbReference type="GO" id="GO:0016829">
    <property type="term" value="F:lyase activity"/>
    <property type="evidence" value="ECO:0007669"/>
    <property type="project" value="UniProtKB-KW"/>
</dbReference>
<evidence type="ECO:0000259" key="5">
    <source>
        <dbReference type="Pfam" id="PF07940"/>
    </source>
</evidence>
<dbReference type="Pfam" id="PF16889">
    <property type="entry name" value="Hepar_II_III_N"/>
    <property type="match status" value="1"/>
</dbReference>
<reference evidence="7 8" key="1">
    <citation type="submission" date="2020-08" db="EMBL/GenBank/DDBJ databases">
        <title>A Genomic Blueprint of the Chicken Gut Microbiome.</title>
        <authorList>
            <person name="Gilroy R."/>
            <person name="Ravi A."/>
            <person name="Getino M."/>
            <person name="Pursley I."/>
            <person name="Horton D.L."/>
            <person name="Alikhan N.-F."/>
            <person name="Baker D."/>
            <person name="Gharbi K."/>
            <person name="Hall N."/>
            <person name="Watson M."/>
            <person name="Adriaenssens E.M."/>
            <person name="Foster-Nyarko E."/>
            <person name="Jarju S."/>
            <person name="Secka A."/>
            <person name="Antonio M."/>
            <person name="Oren A."/>
            <person name="Chaudhuri R."/>
            <person name="La Ragione R.M."/>
            <person name="Hildebrand F."/>
            <person name="Pallen M.J."/>
        </authorList>
    </citation>
    <scope>NUCLEOTIDE SEQUENCE [LARGE SCALE GENOMIC DNA]</scope>
    <source>
        <strain evidence="7 8">Sa1CVA4</strain>
    </source>
</reference>
<dbReference type="SUPFAM" id="SSF48230">
    <property type="entry name" value="Chondroitin AC/alginate lyase"/>
    <property type="match status" value="1"/>
</dbReference>
<comment type="subcellular location">
    <subcellularLocation>
        <location evidence="1">Periplasm</location>
    </subcellularLocation>
</comment>
<sequence>MGSRYTAYRVKHELEKKAGLLKKRHPANPQPRFFISLREWRTQESVFLVSERETLDPAARETNPALKEKAQRIINGETLFFSAEWKSLGKEYDWLTNPTTGHRYDGKVHWSEVADISQEAGDIKYVWERSRFSWLLTLIRDDYHNGTDHAEYVFTQVDDWIARNPVNQGPNWRCSQESSLRIMNWCYALHYYKNSEFLTEERWARIQNVIYWTLHHVYHHIDFSRIAVRNNHAVTETMSLALSCILFPFIPETKKWSERGKKWFEEEVDYQIYDDGTFLQFSMNYHRVMIQLFSFGLALSEIDGERFSDKVYSKAYKSLDFLYQCLQEENGWLPNYGSNDGAWFFPLSDTDYRDYRPQLNTLSQILTGKPIYTESALTEDAFWMVHHLPQKAEYMAPLLKKSGTLSYPTGGFYLLRTPDHFTMIRCGNHKDRPAQADNLHIDVWVKGQNILRDSGTYQYNTSPELLDYFMGSASHNTVMVDGKSQMLKGSRFIWYFWTQAKAAQWKETPSHYVFEGEVSAFAYLNPKASHFRRVLISKTSPIWTVEDQLKELPEYSKKQLWHTADKNAVKFSAFEKDIMITPAYERSYVSDYYGQMEEAEAVSFTFREKIITKIELNTQ</sequence>
<proteinExistence type="predicted"/>
<dbReference type="PANTHER" id="PTHR39210">
    <property type="entry name" value="HEPARIN-SULFATE LYASE"/>
    <property type="match status" value="1"/>
</dbReference>
<dbReference type="InterPro" id="IPR008929">
    <property type="entry name" value="Chondroitin_lyas"/>
</dbReference>
<dbReference type="Proteomes" id="UP000626242">
    <property type="component" value="Unassembled WGS sequence"/>
</dbReference>
<evidence type="ECO:0000259" key="6">
    <source>
        <dbReference type="Pfam" id="PF16889"/>
    </source>
</evidence>
<evidence type="ECO:0000313" key="8">
    <source>
        <dbReference type="Proteomes" id="UP000626242"/>
    </source>
</evidence>
<dbReference type="InterPro" id="IPR012480">
    <property type="entry name" value="Hepar_II_III_C"/>
</dbReference>
<keyword evidence="8" id="KW-1185">Reference proteome</keyword>
<keyword evidence="4 7" id="KW-0456">Lyase</keyword>
<evidence type="ECO:0000256" key="1">
    <source>
        <dbReference type="ARBA" id="ARBA00004418"/>
    </source>
</evidence>